<dbReference type="Proteomes" id="UP001315278">
    <property type="component" value="Unassembled WGS sequence"/>
</dbReference>
<evidence type="ECO:0000313" key="2">
    <source>
        <dbReference type="Proteomes" id="UP001315278"/>
    </source>
</evidence>
<proteinExistence type="predicted"/>
<name>A0ABS5FAH8_9BRAD</name>
<protein>
    <submittedName>
        <fullName evidence="1">Uncharacterized protein</fullName>
    </submittedName>
</protein>
<dbReference type="EMBL" id="JAFCJH010000001">
    <property type="protein sequence ID" value="MBR0793796.1"/>
    <property type="molecule type" value="Genomic_DNA"/>
</dbReference>
<accession>A0ABS5FAH8</accession>
<dbReference type="RefSeq" id="WP_212394102.1">
    <property type="nucleotide sequence ID" value="NZ_JAFCJH010000001.1"/>
</dbReference>
<evidence type="ECO:0000313" key="1">
    <source>
        <dbReference type="EMBL" id="MBR0793796.1"/>
    </source>
</evidence>
<sequence>MLRAPSLLFESFGAGDRGGDLSRDQFHEAGIMVVKEPKGIKARDQDALMAAVAGGHARDHHGAD</sequence>
<comment type="caution">
    <text evidence="1">The sequence shown here is derived from an EMBL/GenBank/DDBJ whole genome shotgun (WGS) entry which is preliminary data.</text>
</comment>
<reference evidence="2" key="1">
    <citation type="journal article" date="2021" name="ISME J.">
        <title>Evolutionary origin and ecological implication of a unique nif island in free-living Bradyrhizobium lineages.</title>
        <authorList>
            <person name="Tao J."/>
        </authorList>
    </citation>
    <scope>NUCLEOTIDE SEQUENCE [LARGE SCALE GENOMIC DNA]</scope>
    <source>
        <strain evidence="2">SZCCT0434</strain>
    </source>
</reference>
<gene>
    <name evidence="1" type="ORF">JQ615_00145</name>
</gene>
<keyword evidence="2" id="KW-1185">Reference proteome</keyword>
<organism evidence="1 2">
    <name type="scientific">Bradyrhizobium jicamae</name>
    <dbReference type="NCBI Taxonomy" id="280332"/>
    <lineage>
        <taxon>Bacteria</taxon>
        <taxon>Pseudomonadati</taxon>
        <taxon>Pseudomonadota</taxon>
        <taxon>Alphaproteobacteria</taxon>
        <taxon>Hyphomicrobiales</taxon>
        <taxon>Nitrobacteraceae</taxon>
        <taxon>Bradyrhizobium</taxon>
    </lineage>
</organism>